<comment type="similarity">
    <text evidence="3">Belongs to the DRC10 family.</text>
</comment>
<evidence type="ECO:0000256" key="2">
    <source>
        <dbReference type="ARBA" id="ARBA00004611"/>
    </source>
</evidence>
<comment type="caution">
    <text evidence="11">The sequence shown here is derived from an EMBL/GenBank/DDBJ whole genome shotgun (WGS) entry which is preliminary data.</text>
</comment>
<reference evidence="11 12" key="1">
    <citation type="submission" date="2016-11" db="EMBL/GenBank/DDBJ databases">
        <title>The macronuclear genome of Stentor coeruleus: a giant cell with tiny introns.</title>
        <authorList>
            <person name="Slabodnick M."/>
            <person name="Ruby J.G."/>
            <person name="Reiff S.B."/>
            <person name="Swart E.C."/>
            <person name="Gosai S."/>
            <person name="Prabakaran S."/>
            <person name="Witkowska E."/>
            <person name="Larue G.E."/>
            <person name="Fisher S."/>
            <person name="Freeman R.M."/>
            <person name="Gunawardena J."/>
            <person name="Chu W."/>
            <person name="Stover N.A."/>
            <person name="Gregory B.D."/>
            <person name="Nowacki M."/>
            <person name="Derisi J."/>
            <person name="Roy S.W."/>
            <person name="Marshall W.F."/>
            <person name="Sood P."/>
        </authorList>
    </citation>
    <scope>NUCLEOTIDE SEQUENCE [LARGE SCALE GENOMIC DNA]</scope>
    <source>
        <strain evidence="11">WM001</strain>
    </source>
</reference>
<evidence type="ECO:0000256" key="4">
    <source>
        <dbReference type="ARBA" id="ARBA00021752"/>
    </source>
</evidence>
<dbReference type="SMR" id="A0A1R2AZY1"/>
<keyword evidence="7" id="KW-0969">Cilium</keyword>
<protein>
    <recommendedName>
        <fullName evidence="4">Dynein regulatory complex protein 10</fullName>
    </recommendedName>
</protein>
<keyword evidence="9" id="KW-0966">Cell projection</keyword>
<feature type="coiled-coil region" evidence="10">
    <location>
        <begin position="155"/>
        <end position="340"/>
    </location>
</feature>
<proteinExistence type="inferred from homology"/>
<evidence type="ECO:0000256" key="6">
    <source>
        <dbReference type="ARBA" id="ARBA00022846"/>
    </source>
</evidence>
<comment type="function">
    <text evidence="1">Component of the nexin-dynein regulatory complex (N-DRC), a key regulator of ciliary/flagellar motility which maintains the alignment and integrity of the distal axoneme and regulates microtubule sliding in motile axonemes.</text>
</comment>
<name>A0A1R2AZY1_9CILI</name>
<dbReference type="OrthoDB" id="322575at2759"/>
<evidence type="ECO:0000256" key="7">
    <source>
        <dbReference type="ARBA" id="ARBA00023069"/>
    </source>
</evidence>
<keyword evidence="6" id="KW-0282">Flagellum</keyword>
<dbReference type="PANTHER" id="PTHR31598">
    <property type="entry name" value="IQ DOMAIN-CONTAINING PROTEIN D"/>
    <property type="match status" value="1"/>
</dbReference>
<evidence type="ECO:0000256" key="3">
    <source>
        <dbReference type="ARBA" id="ARBA00009071"/>
    </source>
</evidence>
<evidence type="ECO:0000256" key="8">
    <source>
        <dbReference type="ARBA" id="ARBA00023212"/>
    </source>
</evidence>
<dbReference type="AlphaFoldDB" id="A0A1R2AZY1"/>
<evidence type="ECO:0000256" key="5">
    <source>
        <dbReference type="ARBA" id="ARBA00022490"/>
    </source>
</evidence>
<evidence type="ECO:0000313" key="11">
    <source>
        <dbReference type="EMBL" id="OMJ70015.1"/>
    </source>
</evidence>
<sequence>MTRPSHVDSQRIVSLLEELNQRLEVLAWLTEENLTEISTRQEDFSAILDPGLVKCLMVHLSLLREFNNFNPNTDGHVVDLEEKPDNVSDKDFEVADLLEKNTVDLTRWLTTDKDSFRFLSQSINNDSPGVSAFVDVSKDLRKLYLTKLITPVEEELSRERELEEIEQKLKKSKAEEADNNERLINLRRQREEGRENRNKEKHKLNIELEKNERETNDAIRDMLKKKETKMNKLKKEYEAKEKEYSATKEKLAIDLKNLIVENKKQEEEWIKSKLKLQSNKIETTIKEYDKEMIENAQQLEREMKGYNENKEALEMLEENIRQLRMEKARIEEENKREAIKLKNYDSLQQQKELASAYIAAHWKGLKSRQDYEKLRKNKKKGRKKAK</sequence>
<gene>
    <name evidence="11" type="ORF">SteCoe_32102</name>
</gene>
<dbReference type="PROSITE" id="PS50096">
    <property type="entry name" value="IQ"/>
    <property type="match status" value="1"/>
</dbReference>
<dbReference type="PANTHER" id="PTHR31598:SF1">
    <property type="entry name" value="DYNEIN REGULATORY COMPLEX PROTEIN 10"/>
    <property type="match status" value="1"/>
</dbReference>
<dbReference type="InterPro" id="IPR042815">
    <property type="entry name" value="DRC10"/>
</dbReference>
<keyword evidence="12" id="KW-1185">Reference proteome</keyword>
<keyword evidence="5" id="KW-0963">Cytoplasm</keyword>
<evidence type="ECO:0000256" key="10">
    <source>
        <dbReference type="SAM" id="Coils"/>
    </source>
</evidence>
<evidence type="ECO:0000313" key="12">
    <source>
        <dbReference type="Proteomes" id="UP000187209"/>
    </source>
</evidence>
<evidence type="ECO:0000256" key="9">
    <source>
        <dbReference type="ARBA" id="ARBA00023273"/>
    </source>
</evidence>
<comment type="subcellular location">
    <subcellularLocation>
        <location evidence="2">Cytoplasm</location>
        <location evidence="2">Cytoskeleton</location>
        <location evidence="2">Flagellum axoneme</location>
    </subcellularLocation>
</comment>
<accession>A0A1R2AZY1</accession>
<keyword evidence="8" id="KW-0206">Cytoskeleton</keyword>
<dbReference type="EMBL" id="MPUH01001133">
    <property type="protein sequence ID" value="OMJ70015.1"/>
    <property type="molecule type" value="Genomic_DNA"/>
</dbReference>
<evidence type="ECO:0000256" key="1">
    <source>
        <dbReference type="ARBA" id="ARBA00003029"/>
    </source>
</evidence>
<keyword evidence="10" id="KW-0175">Coiled coil</keyword>
<organism evidence="11 12">
    <name type="scientific">Stentor coeruleus</name>
    <dbReference type="NCBI Taxonomy" id="5963"/>
    <lineage>
        <taxon>Eukaryota</taxon>
        <taxon>Sar</taxon>
        <taxon>Alveolata</taxon>
        <taxon>Ciliophora</taxon>
        <taxon>Postciliodesmatophora</taxon>
        <taxon>Heterotrichea</taxon>
        <taxon>Heterotrichida</taxon>
        <taxon>Stentoridae</taxon>
        <taxon>Stentor</taxon>
    </lineage>
</organism>
<dbReference type="Proteomes" id="UP000187209">
    <property type="component" value="Unassembled WGS sequence"/>
</dbReference>